<gene>
    <name evidence="6" type="ORF">GCM10023352_08560</name>
</gene>
<reference evidence="7" key="1">
    <citation type="journal article" date="2019" name="Int. J. Syst. Evol. Microbiol.">
        <title>The Global Catalogue of Microorganisms (GCM) 10K type strain sequencing project: providing services to taxonomists for standard genome sequencing and annotation.</title>
        <authorList>
            <consortium name="The Broad Institute Genomics Platform"/>
            <consortium name="The Broad Institute Genome Sequencing Center for Infectious Disease"/>
            <person name="Wu L."/>
            <person name="Ma J."/>
        </authorList>
    </citation>
    <scope>NUCLEOTIDE SEQUENCE [LARGE SCALE GENOMIC DNA]</scope>
    <source>
        <strain evidence="7">JCM 18541</strain>
    </source>
</reference>
<feature type="domain" description="Malonyl-CoA:ACP transacylase (MAT)" evidence="5">
    <location>
        <begin position="28"/>
        <end position="326"/>
    </location>
</feature>
<dbReference type="InterPro" id="IPR016035">
    <property type="entry name" value="Acyl_Trfase/lysoPLipase"/>
</dbReference>
<dbReference type="Proteomes" id="UP001500187">
    <property type="component" value="Unassembled WGS sequence"/>
</dbReference>
<dbReference type="PANTHER" id="PTHR42681">
    <property type="entry name" value="MALONYL-COA-ACYL CARRIER PROTEIN TRANSACYLASE, MITOCHONDRIAL"/>
    <property type="match status" value="1"/>
</dbReference>
<sequence length="326" mass="33618">MKKIQETFKFLEKTTLLLRWFTPVIALLCPGQGAQKPGFLTPWLELDGVSEHLQKLSAAADLDLIRYGTEADEETIKDTAIAQPLIVAAGLVTGKLAQRLLGDRDVIFAGHSVGEITAAALAGVLTEEEAMKFIRVRANGMAEVAAATPTGMSAVLGGVEDNIREAISAAGLTAANSNGGGQIVAAGSLENLAAFAENPPAKTRVIPLKVAGAFHTSYMEAAQGPLADFADTLTPKDPTSALLSNFDGAPVSSGSAALDSLVAQVTRPVRWDLCMASLSEAGVEHLVEVAPAGTLVGLAKRGLRGTPASAINSPDDLNALTAALSA</sequence>
<dbReference type="Pfam" id="PF00698">
    <property type="entry name" value="Acyl_transf_1"/>
    <property type="match status" value="1"/>
</dbReference>
<dbReference type="Gene3D" id="3.30.70.250">
    <property type="entry name" value="Malonyl-CoA ACP transacylase, ACP-binding"/>
    <property type="match status" value="1"/>
</dbReference>
<dbReference type="EMBL" id="BAABKP010000001">
    <property type="protein sequence ID" value="GAA4792354.1"/>
    <property type="molecule type" value="Genomic_DNA"/>
</dbReference>
<name>A0ABP9BCV1_9MICC</name>
<dbReference type="SUPFAM" id="SSF55048">
    <property type="entry name" value="Probable ACP-binding domain of malonyl-CoA ACP transacylase"/>
    <property type="match status" value="1"/>
</dbReference>
<accession>A0ABP9BCV1</accession>
<evidence type="ECO:0000256" key="4">
    <source>
        <dbReference type="ARBA" id="ARBA00048462"/>
    </source>
</evidence>
<evidence type="ECO:0000256" key="2">
    <source>
        <dbReference type="ARBA" id="ARBA00022679"/>
    </source>
</evidence>
<dbReference type="SMART" id="SM00827">
    <property type="entry name" value="PKS_AT"/>
    <property type="match status" value="1"/>
</dbReference>
<proteinExistence type="predicted"/>
<dbReference type="Gene3D" id="3.40.366.10">
    <property type="entry name" value="Malonyl-Coenzyme A Acyl Carrier Protein, domain 2"/>
    <property type="match status" value="1"/>
</dbReference>
<comment type="caution">
    <text evidence="6">The sequence shown here is derived from an EMBL/GenBank/DDBJ whole genome shotgun (WGS) entry which is preliminary data.</text>
</comment>
<evidence type="ECO:0000313" key="6">
    <source>
        <dbReference type="EMBL" id="GAA4792354.1"/>
    </source>
</evidence>
<keyword evidence="3" id="KW-0012">Acyltransferase</keyword>
<dbReference type="InterPro" id="IPR014043">
    <property type="entry name" value="Acyl_transferase_dom"/>
</dbReference>
<dbReference type="PANTHER" id="PTHR42681:SF1">
    <property type="entry name" value="MALONYL-COA-ACYL CARRIER PROTEIN TRANSACYLASE, MITOCHONDRIAL"/>
    <property type="match status" value="1"/>
</dbReference>
<evidence type="ECO:0000313" key="7">
    <source>
        <dbReference type="Proteomes" id="UP001500187"/>
    </source>
</evidence>
<keyword evidence="2" id="KW-0808">Transferase</keyword>
<comment type="catalytic activity">
    <reaction evidence="4">
        <text>holo-[ACP] + malonyl-CoA = malonyl-[ACP] + CoA</text>
        <dbReference type="Rhea" id="RHEA:41792"/>
        <dbReference type="Rhea" id="RHEA-COMP:9623"/>
        <dbReference type="Rhea" id="RHEA-COMP:9685"/>
        <dbReference type="ChEBI" id="CHEBI:57287"/>
        <dbReference type="ChEBI" id="CHEBI:57384"/>
        <dbReference type="ChEBI" id="CHEBI:64479"/>
        <dbReference type="ChEBI" id="CHEBI:78449"/>
        <dbReference type="EC" id="2.3.1.39"/>
    </reaction>
</comment>
<evidence type="ECO:0000259" key="5">
    <source>
        <dbReference type="SMART" id="SM00827"/>
    </source>
</evidence>
<dbReference type="InterPro" id="IPR016036">
    <property type="entry name" value="Malonyl_transacylase_ACP-bd"/>
</dbReference>
<dbReference type="SUPFAM" id="SSF52151">
    <property type="entry name" value="FabD/lysophospholipase-like"/>
    <property type="match status" value="1"/>
</dbReference>
<dbReference type="InterPro" id="IPR050858">
    <property type="entry name" value="Mal-CoA-ACP_Trans/PKS_FabD"/>
</dbReference>
<organism evidence="6 7">
    <name type="scientific">Rothia endophytica</name>
    <dbReference type="NCBI Taxonomy" id="1324766"/>
    <lineage>
        <taxon>Bacteria</taxon>
        <taxon>Bacillati</taxon>
        <taxon>Actinomycetota</taxon>
        <taxon>Actinomycetes</taxon>
        <taxon>Micrococcales</taxon>
        <taxon>Micrococcaceae</taxon>
        <taxon>Rothia</taxon>
    </lineage>
</organism>
<keyword evidence="7" id="KW-1185">Reference proteome</keyword>
<dbReference type="EC" id="2.3.1.39" evidence="1"/>
<protein>
    <recommendedName>
        <fullName evidence="1">[acyl-carrier-protein] S-malonyltransferase</fullName>
        <ecNumber evidence="1">2.3.1.39</ecNumber>
    </recommendedName>
</protein>
<evidence type="ECO:0000256" key="3">
    <source>
        <dbReference type="ARBA" id="ARBA00023315"/>
    </source>
</evidence>
<dbReference type="InterPro" id="IPR001227">
    <property type="entry name" value="Ac_transferase_dom_sf"/>
</dbReference>
<evidence type="ECO:0000256" key="1">
    <source>
        <dbReference type="ARBA" id="ARBA00013258"/>
    </source>
</evidence>